<reference evidence="4" key="2">
    <citation type="journal article" date="2018" name="Algal Res.">
        <title>Characterization of plant carbon substrate utilization by Auxenochlorella protothecoides.</title>
        <authorList>
            <person name="Vogler B.W."/>
            <person name="Starkenburg S.R."/>
            <person name="Sudasinghe N."/>
            <person name="Schambach J.Y."/>
            <person name="Rollin J.A."/>
            <person name="Pattathil S."/>
            <person name="Barry A.N."/>
        </authorList>
    </citation>
    <scope>NUCLEOTIDE SEQUENCE [LARGE SCALE GENOMIC DNA]</scope>
    <source>
        <strain evidence="4">UTEX 25</strain>
    </source>
</reference>
<protein>
    <submittedName>
        <fullName evidence="1">Uncharacterized protein</fullName>
    </submittedName>
</protein>
<dbReference type="OrthoDB" id="537257at2759"/>
<organism evidence="1 3">
    <name type="scientific">Auxenochlorella protothecoides</name>
    <name type="common">Green microalga</name>
    <name type="synonym">Chlorella protothecoides</name>
    <dbReference type="NCBI Taxonomy" id="3075"/>
    <lineage>
        <taxon>Eukaryota</taxon>
        <taxon>Viridiplantae</taxon>
        <taxon>Chlorophyta</taxon>
        <taxon>core chlorophytes</taxon>
        <taxon>Trebouxiophyceae</taxon>
        <taxon>Chlorellales</taxon>
        <taxon>Chlorellaceae</taxon>
        <taxon>Auxenochlorella</taxon>
    </lineage>
</organism>
<keyword evidence="3" id="KW-1185">Reference proteome</keyword>
<dbReference type="Proteomes" id="UP000279271">
    <property type="component" value="Unassembled WGS sequence"/>
</dbReference>
<dbReference type="Proteomes" id="UP000028924">
    <property type="component" value="Unassembled WGS sequence"/>
</dbReference>
<dbReference type="PANTHER" id="PTHR35292:SF13">
    <property type="entry name" value="OS03G0581800 PROTEIN"/>
    <property type="match status" value="1"/>
</dbReference>
<dbReference type="EMBL" id="KL662106">
    <property type="protein sequence ID" value="KFM24233.1"/>
    <property type="molecule type" value="Genomic_DNA"/>
</dbReference>
<gene>
    <name evidence="2" type="ORF">APUTEX25_002436</name>
    <name evidence="1" type="ORF">F751_5075</name>
</gene>
<reference evidence="2" key="3">
    <citation type="submission" date="2018-10" db="EMBL/GenBank/DDBJ databases">
        <authorList>
            <person name="Hovde B."/>
            <person name="Zhang X."/>
        </authorList>
    </citation>
    <scope>NUCLEOTIDE SEQUENCE [LARGE SCALE GENOMIC DNA]</scope>
    <source>
        <strain evidence="2">UTEX 25</strain>
    </source>
</reference>
<dbReference type="STRING" id="3075.A0A087SES9"/>
<reference evidence="1 3" key="1">
    <citation type="journal article" date="2014" name="BMC Genomics">
        <title>Oil accumulation mechanisms of the oleaginous microalga Chlorella protothecoides revealed through its genome, transcriptomes, and proteomes.</title>
        <authorList>
            <person name="Gao C."/>
            <person name="Wang Y."/>
            <person name="Shen Y."/>
            <person name="Yan D."/>
            <person name="He X."/>
            <person name="Dai J."/>
            <person name="Wu Q."/>
        </authorList>
    </citation>
    <scope>NUCLEOTIDE SEQUENCE [LARGE SCALE GENOMIC DNA]</scope>
    <source>
        <strain evidence="1 3">0710</strain>
    </source>
</reference>
<dbReference type="PANTHER" id="PTHR35292">
    <property type="entry name" value="EXPRESSED PROTEIN"/>
    <property type="match status" value="1"/>
</dbReference>
<reference evidence="2" key="4">
    <citation type="submission" date="2018-11" db="EMBL/GenBank/DDBJ databases">
        <title>Characterization of plant carbon substrate utilization by Auxenochlorella protothecoides.</title>
        <authorList>
            <person name="Vogler B.W."/>
            <person name="Starkenburg S.R."/>
            <person name="Sudasinghe N."/>
            <person name="Schambach J.Y."/>
            <person name="Rollin J.A."/>
            <person name="Pattathil S."/>
            <person name="Barry A.N."/>
        </authorList>
    </citation>
    <scope>NUCLEOTIDE SEQUENCE [LARGE SCALE GENOMIC DNA]</scope>
    <source>
        <strain evidence="2">UTEX 25</strain>
    </source>
</reference>
<dbReference type="RefSeq" id="XP_011397120.1">
    <property type="nucleotide sequence ID" value="XM_011398818.1"/>
</dbReference>
<dbReference type="AlphaFoldDB" id="A0A087SES9"/>
<evidence type="ECO:0000313" key="2">
    <source>
        <dbReference type="EMBL" id="RMZ56246.1"/>
    </source>
</evidence>
<dbReference type="eggNOG" id="ENOG502S2MT">
    <property type="taxonomic scope" value="Eukaryota"/>
</dbReference>
<proteinExistence type="predicted"/>
<evidence type="ECO:0000313" key="1">
    <source>
        <dbReference type="EMBL" id="KFM24233.1"/>
    </source>
</evidence>
<sequence>MASALQKLAPLSRRLMGQRVANAAPRRSFAADAHGEEKINFWESPMEVGRWKEEQTVLVVLAGWGVGIYSAMKIFGKKKEEVPAAPTA</sequence>
<dbReference type="KEGG" id="apro:F751_5075"/>
<accession>A0A087SES9</accession>
<dbReference type="GeneID" id="23616466"/>
<name>A0A087SES9_AUXPR</name>
<evidence type="ECO:0000313" key="4">
    <source>
        <dbReference type="Proteomes" id="UP000279271"/>
    </source>
</evidence>
<evidence type="ECO:0000313" key="3">
    <source>
        <dbReference type="Proteomes" id="UP000028924"/>
    </source>
</evidence>
<dbReference type="EMBL" id="QOKY01000151">
    <property type="protein sequence ID" value="RMZ56246.1"/>
    <property type="molecule type" value="Genomic_DNA"/>
</dbReference>